<gene>
    <name evidence="1" type="ORF">BpHYR1_005453</name>
</gene>
<protein>
    <submittedName>
        <fullName evidence="1">Uncharacterized protein</fullName>
    </submittedName>
</protein>
<accession>A0A3M7S3A7</accession>
<evidence type="ECO:0000313" key="2">
    <source>
        <dbReference type="Proteomes" id="UP000276133"/>
    </source>
</evidence>
<proteinExistence type="predicted"/>
<dbReference type="EMBL" id="REGN01002122">
    <property type="protein sequence ID" value="RNA30105.1"/>
    <property type="molecule type" value="Genomic_DNA"/>
</dbReference>
<dbReference type="Proteomes" id="UP000276133">
    <property type="component" value="Unassembled WGS sequence"/>
</dbReference>
<dbReference type="AlphaFoldDB" id="A0A3M7S3A7"/>
<reference evidence="1 2" key="1">
    <citation type="journal article" date="2018" name="Sci. Rep.">
        <title>Genomic signatures of local adaptation to the degree of environmental predictability in rotifers.</title>
        <authorList>
            <person name="Franch-Gras L."/>
            <person name="Hahn C."/>
            <person name="Garcia-Roger E.M."/>
            <person name="Carmona M.J."/>
            <person name="Serra M."/>
            <person name="Gomez A."/>
        </authorList>
    </citation>
    <scope>NUCLEOTIDE SEQUENCE [LARGE SCALE GENOMIC DNA]</scope>
    <source>
        <strain evidence="1">HYR1</strain>
    </source>
</reference>
<keyword evidence="2" id="KW-1185">Reference proteome</keyword>
<comment type="caution">
    <text evidence="1">The sequence shown here is derived from an EMBL/GenBank/DDBJ whole genome shotgun (WGS) entry which is preliminary data.</text>
</comment>
<organism evidence="1 2">
    <name type="scientific">Brachionus plicatilis</name>
    <name type="common">Marine rotifer</name>
    <name type="synonym">Brachionus muelleri</name>
    <dbReference type="NCBI Taxonomy" id="10195"/>
    <lineage>
        <taxon>Eukaryota</taxon>
        <taxon>Metazoa</taxon>
        <taxon>Spiralia</taxon>
        <taxon>Gnathifera</taxon>
        <taxon>Rotifera</taxon>
        <taxon>Eurotatoria</taxon>
        <taxon>Monogononta</taxon>
        <taxon>Pseudotrocha</taxon>
        <taxon>Ploima</taxon>
        <taxon>Brachionidae</taxon>
        <taxon>Brachionus</taxon>
    </lineage>
</organism>
<evidence type="ECO:0000313" key="1">
    <source>
        <dbReference type="EMBL" id="RNA30105.1"/>
    </source>
</evidence>
<name>A0A3M7S3A7_BRAPC</name>
<sequence length="105" mass="11253">MSDAVRPPSYSSALLLAPAAKSVAARAHSGSKFLQCPHHGAKNSTSQMSSELRTWDAKLASVNSMTSLLPDEPLELEPPDSRALTMLFNWESASSTMAWAVRPPA</sequence>